<gene>
    <name evidence="2" type="ORF">KDH_27590</name>
</gene>
<feature type="transmembrane region" description="Helical" evidence="1">
    <location>
        <begin position="97"/>
        <end position="119"/>
    </location>
</feature>
<accession>A0ABQ6FRI5</accession>
<keyword evidence="1" id="KW-0472">Membrane</keyword>
<dbReference type="Proteomes" id="UP001344906">
    <property type="component" value="Unassembled WGS sequence"/>
</dbReference>
<evidence type="ECO:0000313" key="3">
    <source>
        <dbReference type="Proteomes" id="UP001344906"/>
    </source>
</evidence>
<proteinExistence type="predicted"/>
<sequence length="126" mass="14671">MYWWQIWQRKLGIWSRVSAARAYLFSLLLWMLSGYGYRFGRSLLTYALVLVGFAAWYWWLSQGLPHPLGRVDALILSVSDMVGRGFFRQDYSLSDPYAGWSVLEGLCGLFMDVLLISTLTQRLFKK</sequence>
<organism evidence="2 3">
    <name type="scientific">Dictyobacter halimunensis</name>
    <dbReference type="NCBI Taxonomy" id="3026934"/>
    <lineage>
        <taxon>Bacteria</taxon>
        <taxon>Bacillati</taxon>
        <taxon>Chloroflexota</taxon>
        <taxon>Ktedonobacteria</taxon>
        <taxon>Ktedonobacterales</taxon>
        <taxon>Dictyobacteraceae</taxon>
        <taxon>Dictyobacter</taxon>
    </lineage>
</organism>
<evidence type="ECO:0000313" key="2">
    <source>
        <dbReference type="EMBL" id="GLV55915.1"/>
    </source>
</evidence>
<protein>
    <recommendedName>
        <fullName evidence="4">VanZ-like domain-containing protein</fullName>
    </recommendedName>
</protein>
<comment type="caution">
    <text evidence="2">The sequence shown here is derived from an EMBL/GenBank/DDBJ whole genome shotgun (WGS) entry which is preliminary data.</text>
</comment>
<feature type="transmembrane region" description="Helical" evidence="1">
    <location>
        <begin position="43"/>
        <end position="60"/>
    </location>
</feature>
<keyword evidence="3" id="KW-1185">Reference proteome</keyword>
<name>A0ABQ6FRI5_9CHLR</name>
<keyword evidence="1" id="KW-0812">Transmembrane</keyword>
<keyword evidence="1" id="KW-1133">Transmembrane helix</keyword>
<dbReference type="EMBL" id="BSRI01000001">
    <property type="protein sequence ID" value="GLV55915.1"/>
    <property type="molecule type" value="Genomic_DNA"/>
</dbReference>
<evidence type="ECO:0008006" key="4">
    <source>
        <dbReference type="Google" id="ProtNLM"/>
    </source>
</evidence>
<evidence type="ECO:0000256" key="1">
    <source>
        <dbReference type="SAM" id="Phobius"/>
    </source>
</evidence>
<reference evidence="2 3" key="1">
    <citation type="submission" date="2023-02" db="EMBL/GenBank/DDBJ databases">
        <title>Dictyobacter halimunensis sp. nov., a new member of the class Ktedonobacteria from forest soil in a geothermal area.</title>
        <authorList>
            <person name="Rachmania M.K."/>
            <person name="Ningsih F."/>
            <person name="Sakai Y."/>
            <person name="Yabe S."/>
            <person name="Yokota A."/>
            <person name="Sjamsuridzal W."/>
        </authorList>
    </citation>
    <scope>NUCLEOTIDE SEQUENCE [LARGE SCALE GENOMIC DNA]</scope>
    <source>
        <strain evidence="2 3">S3.2.2.5</strain>
    </source>
</reference>